<dbReference type="PANTHER" id="PTHR36838">
    <property type="entry name" value="AUXIN EFFLUX CARRIER FAMILY PROTEIN"/>
    <property type="match status" value="1"/>
</dbReference>
<feature type="transmembrane region" description="Helical" evidence="8">
    <location>
        <begin position="277"/>
        <end position="299"/>
    </location>
</feature>
<dbReference type="RefSeq" id="WP_054340486.1">
    <property type="nucleotide sequence ID" value="NZ_FTOE01000006.1"/>
</dbReference>
<evidence type="ECO:0000256" key="5">
    <source>
        <dbReference type="ARBA" id="ARBA00022692"/>
    </source>
</evidence>
<evidence type="ECO:0000256" key="6">
    <source>
        <dbReference type="ARBA" id="ARBA00022989"/>
    </source>
</evidence>
<evidence type="ECO:0000256" key="8">
    <source>
        <dbReference type="SAM" id="Phobius"/>
    </source>
</evidence>
<keyword evidence="10" id="KW-1185">Reference proteome</keyword>
<comment type="subcellular location">
    <subcellularLocation>
        <location evidence="1">Cell membrane</location>
        <topology evidence="1">Multi-pass membrane protein</topology>
    </subcellularLocation>
</comment>
<dbReference type="Pfam" id="PF03547">
    <property type="entry name" value="Mem_trans"/>
    <property type="match status" value="1"/>
</dbReference>
<dbReference type="InterPro" id="IPR038770">
    <property type="entry name" value="Na+/solute_symporter_sf"/>
</dbReference>
<evidence type="ECO:0000313" key="10">
    <source>
        <dbReference type="Proteomes" id="UP000185999"/>
    </source>
</evidence>
<feature type="transmembrane region" description="Helical" evidence="8">
    <location>
        <begin position="190"/>
        <end position="210"/>
    </location>
</feature>
<dbReference type="PANTHER" id="PTHR36838:SF4">
    <property type="entry name" value="AUXIN EFFLUX CARRIER FAMILY PROTEIN"/>
    <property type="match status" value="1"/>
</dbReference>
<feature type="transmembrane region" description="Helical" evidence="8">
    <location>
        <begin position="120"/>
        <end position="144"/>
    </location>
</feature>
<keyword evidence="7 8" id="KW-0472">Membrane</keyword>
<sequence length="303" mass="32140">MVSVLSALWPVFALLILGFVARRTDFPGDAFWEPAEKLTYFVLFPVLLVNKLGAADMSDVAVVDIAVAVSVLLLSGTLFCFIARYWMGLSSAGFTSFYQGSVRFNTYVALATAAAVYGDAAVAISAVIIAFMIPLINLLCVMVFSMFTSNAPTLSSLLKNLIKNPLIMSCLVGISLNVSGIGIHKEFASVAGLLGAMALPLGLLAVGAGLNIHALRTAQLAVWCSSLIKLLLLPFVMYCFCIFMGFSSLITGLLLIFSSVPTAPSGYILARQLGGDASMMAAIITGQTLLSMLTLPFILSTFM</sequence>
<dbReference type="Proteomes" id="UP000185999">
    <property type="component" value="Unassembled WGS sequence"/>
</dbReference>
<protein>
    <recommendedName>
        <fullName evidence="11">Transporter</fullName>
    </recommendedName>
</protein>
<reference evidence="10" key="1">
    <citation type="submission" date="2017-01" db="EMBL/GenBank/DDBJ databases">
        <authorList>
            <person name="Varghese N."/>
            <person name="Submissions S."/>
        </authorList>
    </citation>
    <scope>NUCLEOTIDE SEQUENCE [LARGE SCALE GENOMIC DNA]</scope>
    <source>
        <strain evidence="10">DSM 22306</strain>
    </source>
</reference>
<dbReference type="EMBL" id="FTOE01000006">
    <property type="protein sequence ID" value="SIS86412.1"/>
    <property type="molecule type" value="Genomic_DNA"/>
</dbReference>
<dbReference type="Gene3D" id="1.20.1530.20">
    <property type="match status" value="1"/>
</dbReference>
<dbReference type="GO" id="GO:0055085">
    <property type="term" value="P:transmembrane transport"/>
    <property type="evidence" value="ECO:0007669"/>
    <property type="project" value="InterPro"/>
</dbReference>
<evidence type="ECO:0000256" key="3">
    <source>
        <dbReference type="ARBA" id="ARBA00022448"/>
    </source>
</evidence>
<organism evidence="9 10">
    <name type="scientific">Neptunomonas antarctica</name>
    <dbReference type="NCBI Taxonomy" id="619304"/>
    <lineage>
        <taxon>Bacteria</taxon>
        <taxon>Pseudomonadati</taxon>
        <taxon>Pseudomonadota</taxon>
        <taxon>Gammaproteobacteria</taxon>
        <taxon>Oceanospirillales</taxon>
        <taxon>Oceanospirillaceae</taxon>
        <taxon>Neptunomonas</taxon>
    </lineage>
</organism>
<evidence type="ECO:0000256" key="1">
    <source>
        <dbReference type="ARBA" id="ARBA00004651"/>
    </source>
</evidence>
<keyword evidence="4" id="KW-1003">Cell membrane</keyword>
<keyword evidence="3" id="KW-0813">Transport</keyword>
<dbReference type="AlphaFoldDB" id="A0A1N7MK81"/>
<keyword evidence="6 8" id="KW-1133">Transmembrane helix</keyword>
<accession>A0A1N7MK81</accession>
<evidence type="ECO:0000256" key="4">
    <source>
        <dbReference type="ARBA" id="ARBA00022475"/>
    </source>
</evidence>
<dbReference type="STRING" id="619304.SAMN05421760_106133"/>
<comment type="similarity">
    <text evidence="2">Belongs to the auxin efflux carrier (TC 2.A.69) family.</text>
</comment>
<name>A0A1N7MK81_9GAMM</name>
<dbReference type="InterPro" id="IPR004776">
    <property type="entry name" value="Mem_transp_PIN-like"/>
</dbReference>
<proteinExistence type="inferred from homology"/>
<dbReference type="OrthoDB" id="9805563at2"/>
<evidence type="ECO:0008006" key="11">
    <source>
        <dbReference type="Google" id="ProtNLM"/>
    </source>
</evidence>
<feature type="transmembrane region" description="Helical" evidence="8">
    <location>
        <begin position="61"/>
        <end position="87"/>
    </location>
</feature>
<keyword evidence="5 8" id="KW-0812">Transmembrane</keyword>
<gene>
    <name evidence="9" type="ORF">SAMN05421760_106133</name>
</gene>
<feature type="transmembrane region" description="Helical" evidence="8">
    <location>
        <begin position="231"/>
        <end position="257"/>
    </location>
</feature>
<evidence type="ECO:0000256" key="2">
    <source>
        <dbReference type="ARBA" id="ARBA00010145"/>
    </source>
</evidence>
<dbReference type="GO" id="GO:0005886">
    <property type="term" value="C:plasma membrane"/>
    <property type="evidence" value="ECO:0007669"/>
    <property type="project" value="UniProtKB-SubCell"/>
</dbReference>
<evidence type="ECO:0000256" key="7">
    <source>
        <dbReference type="ARBA" id="ARBA00023136"/>
    </source>
</evidence>
<feature type="transmembrane region" description="Helical" evidence="8">
    <location>
        <begin position="165"/>
        <end position="184"/>
    </location>
</feature>
<evidence type="ECO:0000313" key="9">
    <source>
        <dbReference type="EMBL" id="SIS86412.1"/>
    </source>
</evidence>